<organism evidence="6 7">
    <name type="scientific">Arachis hypogaea</name>
    <name type="common">Peanut</name>
    <dbReference type="NCBI Taxonomy" id="3818"/>
    <lineage>
        <taxon>Eukaryota</taxon>
        <taxon>Viridiplantae</taxon>
        <taxon>Streptophyta</taxon>
        <taxon>Embryophyta</taxon>
        <taxon>Tracheophyta</taxon>
        <taxon>Spermatophyta</taxon>
        <taxon>Magnoliopsida</taxon>
        <taxon>eudicotyledons</taxon>
        <taxon>Gunneridae</taxon>
        <taxon>Pentapetalae</taxon>
        <taxon>rosids</taxon>
        <taxon>fabids</taxon>
        <taxon>Fabales</taxon>
        <taxon>Fabaceae</taxon>
        <taxon>Papilionoideae</taxon>
        <taxon>50 kb inversion clade</taxon>
        <taxon>dalbergioids sensu lato</taxon>
        <taxon>Dalbergieae</taxon>
        <taxon>Pterocarpus clade</taxon>
        <taxon>Arachis</taxon>
    </lineage>
</organism>
<evidence type="ECO:0000259" key="5">
    <source>
        <dbReference type="PROSITE" id="PS50011"/>
    </source>
</evidence>
<dbReference type="PANTHER" id="PTHR14030:SF4">
    <property type="entry name" value="BUB1 KINASE, ISOFORM A-RELATED"/>
    <property type="match status" value="1"/>
</dbReference>
<dbReference type="InterPro" id="IPR008271">
    <property type="entry name" value="Ser/Thr_kinase_AS"/>
</dbReference>
<evidence type="ECO:0000313" key="6">
    <source>
        <dbReference type="EMBL" id="RYR63660.1"/>
    </source>
</evidence>
<dbReference type="GO" id="GO:0007094">
    <property type="term" value="P:mitotic spindle assembly checkpoint signaling"/>
    <property type="evidence" value="ECO:0007669"/>
    <property type="project" value="InterPro"/>
</dbReference>
<name>A0A445DKG8_ARAHY</name>
<dbReference type="SUPFAM" id="SSF56112">
    <property type="entry name" value="Protein kinase-like (PK-like)"/>
    <property type="match status" value="1"/>
</dbReference>
<comment type="subcellular location">
    <subcellularLocation>
        <location evidence="1">Chromosome</location>
        <location evidence="1">Centromere</location>
        <location evidence="1">Kinetochore</location>
    </subcellularLocation>
</comment>
<gene>
    <name evidence="6" type="ORF">Ahy_A04g021441</name>
</gene>
<evidence type="ECO:0000313" key="7">
    <source>
        <dbReference type="Proteomes" id="UP000289738"/>
    </source>
</evidence>
<dbReference type="InterPro" id="IPR000719">
    <property type="entry name" value="Prot_kinase_dom"/>
</dbReference>
<keyword evidence="7" id="KW-1185">Reference proteome</keyword>
<dbReference type="GO" id="GO:0005524">
    <property type="term" value="F:ATP binding"/>
    <property type="evidence" value="ECO:0007669"/>
    <property type="project" value="InterPro"/>
</dbReference>
<dbReference type="GO" id="GO:0000776">
    <property type="term" value="C:kinetochore"/>
    <property type="evidence" value="ECO:0007669"/>
    <property type="project" value="UniProtKB-KW"/>
</dbReference>
<dbReference type="GO" id="GO:0032991">
    <property type="term" value="C:protein-containing complex"/>
    <property type="evidence" value="ECO:0007669"/>
    <property type="project" value="UniProtKB-ARBA"/>
</dbReference>
<evidence type="ECO:0000256" key="1">
    <source>
        <dbReference type="ARBA" id="ARBA00004629"/>
    </source>
</evidence>
<dbReference type="Proteomes" id="UP000289738">
    <property type="component" value="Chromosome A04"/>
</dbReference>
<dbReference type="PROSITE" id="PS00108">
    <property type="entry name" value="PROTEIN_KINASE_ST"/>
    <property type="match status" value="1"/>
</dbReference>
<accession>A0A445DKG8</accession>
<evidence type="ECO:0000256" key="4">
    <source>
        <dbReference type="ARBA" id="ARBA00023328"/>
    </source>
</evidence>
<dbReference type="PANTHER" id="PTHR14030">
    <property type="entry name" value="MITOTIC CHECKPOINT SERINE/THREONINE-PROTEIN KINASE BUB1"/>
    <property type="match status" value="1"/>
</dbReference>
<proteinExistence type="predicted"/>
<comment type="caution">
    <text evidence="6">The sequence shown here is derived from an EMBL/GenBank/DDBJ whole genome shotgun (WGS) entry which is preliminary data.</text>
</comment>
<dbReference type="Gene3D" id="1.10.510.10">
    <property type="entry name" value="Transferase(Phosphotransferase) domain 1"/>
    <property type="match status" value="2"/>
</dbReference>
<dbReference type="EMBL" id="SDMP01000004">
    <property type="protein sequence ID" value="RYR63660.1"/>
    <property type="molecule type" value="Genomic_DNA"/>
</dbReference>
<dbReference type="AlphaFoldDB" id="A0A445DKG8"/>
<evidence type="ECO:0000256" key="2">
    <source>
        <dbReference type="ARBA" id="ARBA00022454"/>
    </source>
</evidence>
<evidence type="ECO:0000256" key="3">
    <source>
        <dbReference type="ARBA" id="ARBA00022838"/>
    </source>
</evidence>
<dbReference type="InterPro" id="IPR011009">
    <property type="entry name" value="Kinase-like_dom_sf"/>
</dbReference>
<dbReference type="GO" id="GO:0051754">
    <property type="term" value="P:meiotic sister chromatid cohesion, centromeric"/>
    <property type="evidence" value="ECO:0007669"/>
    <property type="project" value="TreeGrafter"/>
</dbReference>
<keyword evidence="4" id="KW-0137">Centromere</keyword>
<dbReference type="GO" id="GO:0004672">
    <property type="term" value="F:protein kinase activity"/>
    <property type="evidence" value="ECO:0007669"/>
    <property type="project" value="InterPro"/>
</dbReference>
<keyword evidence="3" id="KW-0995">Kinetochore</keyword>
<keyword evidence="2" id="KW-0158">Chromosome</keyword>
<dbReference type="PROSITE" id="PS50011">
    <property type="entry name" value="PROTEIN_KINASE_DOM"/>
    <property type="match status" value="1"/>
</dbReference>
<sequence>MKKINPTIKKFYGYHLSTKSYTGKVALSTLKNASRNKIQKPAFPWEFYMYRQLDMRITGRERSSYGLAQRIHLYADCSILICDYLAHGTLQDVINTYAVQGKPMEEVLCIYYTIEMLHMVETLHGVGLIHGDFKPDNLLIRYARDDLTEEGFLDRSGPWCDQGLCLVDWGRGIVLDLFPDDIVDAYGLCVVVHMMLHNCYMEIAKEESSDGGYMYLPKQRFKRYWNVALWKNFFTKMLNQYPGNDDRRLLQELKKSFQDYISSDPKMIKALRELLAKQRTSIK</sequence>
<dbReference type="InterPro" id="IPR015661">
    <property type="entry name" value="Bub1/Mad3"/>
</dbReference>
<feature type="domain" description="Protein kinase" evidence="5">
    <location>
        <begin position="1"/>
        <end position="283"/>
    </location>
</feature>
<reference evidence="6 7" key="1">
    <citation type="submission" date="2019-01" db="EMBL/GenBank/DDBJ databases">
        <title>Sequencing of cultivated peanut Arachis hypogaea provides insights into genome evolution and oil improvement.</title>
        <authorList>
            <person name="Chen X."/>
        </authorList>
    </citation>
    <scope>NUCLEOTIDE SEQUENCE [LARGE SCALE GENOMIC DNA]</scope>
    <source>
        <strain evidence="7">cv. Fuhuasheng</strain>
        <tissue evidence="6">Leaves</tissue>
    </source>
</reference>
<protein>
    <recommendedName>
        <fullName evidence="5">Protein kinase domain-containing protein</fullName>
    </recommendedName>
</protein>